<dbReference type="PANTHER" id="PTHR33678">
    <property type="entry name" value="BLL1576 PROTEIN"/>
    <property type="match status" value="1"/>
</dbReference>
<dbReference type="AlphaFoldDB" id="V5WII4"/>
<protein>
    <submittedName>
        <fullName evidence="2">Mobile element protein</fullName>
    </submittedName>
</protein>
<dbReference type="KEGG" id="slr:L21SP2_2271"/>
<proteinExistence type="predicted"/>
<organism evidence="2 3">
    <name type="scientific">Salinispira pacifica</name>
    <dbReference type="NCBI Taxonomy" id="1307761"/>
    <lineage>
        <taxon>Bacteria</taxon>
        <taxon>Pseudomonadati</taxon>
        <taxon>Spirochaetota</taxon>
        <taxon>Spirochaetia</taxon>
        <taxon>Spirochaetales</taxon>
        <taxon>Spirochaetaceae</taxon>
        <taxon>Salinispira</taxon>
    </lineage>
</organism>
<evidence type="ECO:0000313" key="2">
    <source>
        <dbReference type="EMBL" id="AHC15632.1"/>
    </source>
</evidence>
<dbReference type="InterPro" id="IPR052344">
    <property type="entry name" value="Transposase-related"/>
</dbReference>
<dbReference type="InterPro" id="IPR004291">
    <property type="entry name" value="Transposase_IS66_central"/>
</dbReference>
<evidence type="ECO:0000313" key="3">
    <source>
        <dbReference type="Proteomes" id="UP000018680"/>
    </source>
</evidence>
<evidence type="ECO:0000259" key="1">
    <source>
        <dbReference type="Pfam" id="PF03050"/>
    </source>
</evidence>
<sequence length="112" mass="13114">MVERIIRPKYSYHVCEGSGDEDKPAVRIAPVQPAIIDKSIATPALLAFVIVNKFVDHLPYYRQESRFERIGIHISRQNMSHWQNSVYKRIKQLIRQFKTHIKTGQVVHMAWS</sequence>
<dbReference type="OrthoDB" id="357621at2"/>
<dbReference type="EMBL" id="CP006939">
    <property type="protein sequence ID" value="AHC15632.1"/>
    <property type="molecule type" value="Genomic_DNA"/>
</dbReference>
<feature type="domain" description="Transposase IS66 central" evidence="1">
    <location>
        <begin position="38"/>
        <end position="109"/>
    </location>
</feature>
<dbReference type="RefSeq" id="WP_024268536.1">
    <property type="nucleotide sequence ID" value="NC_023035.1"/>
</dbReference>
<keyword evidence="3" id="KW-1185">Reference proteome</keyword>
<name>V5WII4_9SPIO</name>
<reference evidence="2 3" key="1">
    <citation type="journal article" date="2015" name="Stand. Genomic Sci.">
        <title>Complete genome sequence and description of Salinispira pacifica gen. nov., sp. nov., a novel spirochaete isolated form a hypersaline microbial mat.</title>
        <authorList>
            <person name="Ben Hania W."/>
            <person name="Joseph M."/>
            <person name="Schumann P."/>
            <person name="Bunk B."/>
            <person name="Fiebig A."/>
            <person name="Sproer C."/>
            <person name="Klenk H.P."/>
            <person name="Fardeau M.L."/>
            <person name="Spring S."/>
        </authorList>
    </citation>
    <scope>NUCLEOTIDE SEQUENCE [LARGE SCALE GENOMIC DNA]</scope>
    <source>
        <strain evidence="2 3">L21-RPul-D2</strain>
    </source>
</reference>
<dbReference type="Pfam" id="PF03050">
    <property type="entry name" value="DDE_Tnp_IS66"/>
    <property type="match status" value="1"/>
</dbReference>
<dbReference type="STRING" id="1307761.L21SP2_2271"/>
<gene>
    <name evidence="2" type="ORF">L21SP2_2271</name>
</gene>
<accession>V5WII4</accession>
<dbReference type="eggNOG" id="COG2433">
    <property type="taxonomic scope" value="Bacteria"/>
</dbReference>
<dbReference type="PANTHER" id="PTHR33678:SF1">
    <property type="entry name" value="BLL1576 PROTEIN"/>
    <property type="match status" value="1"/>
</dbReference>
<dbReference type="HOGENOM" id="CLU_2144069_0_0_12"/>
<dbReference type="Proteomes" id="UP000018680">
    <property type="component" value="Chromosome"/>
</dbReference>